<gene>
    <name evidence="1" type="ORF">S01H4_10800</name>
</gene>
<dbReference type="AlphaFoldDB" id="X1ADS6"/>
<proteinExistence type="predicted"/>
<reference evidence="1" key="1">
    <citation type="journal article" date="2014" name="Front. Microbiol.">
        <title>High frequency of phylogenetically diverse reductive dehalogenase-homologous genes in deep subseafloor sedimentary metagenomes.</title>
        <authorList>
            <person name="Kawai M."/>
            <person name="Futagami T."/>
            <person name="Toyoda A."/>
            <person name="Takaki Y."/>
            <person name="Nishi S."/>
            <person name="Hori S."/>
            <person name="Arai W."/>
            <person name="Tsubouchi T."/>
            <person name="Morono Y."/>
            <person name="Uchiyama I."/>
            <person name="Ito T."/>
            <person name="Fujiyama A."/>
            <person name="Inagaki F."/>
            <person name="Takami H."/>
        </authorList>
    </citation>
    <scope>NUCLEOTIDE SEQUENCE</scope>
    <source>
        <strain evidence="1">Expedition CK06-06</strain>
    </source>
</reference>
<protein>
    <submittedName>
        <fullName evidence="1">Uncharacterized protein</fullName>
    </submittedName>
</protein>
<comment type="caution">
    <text evidence="1">The sequence shown here is derived from an EMBL/GenBank/DDBJ whole genome shotgun (WGS) entry which is preliminary data.</text>
</comment>
<accession>X1ADS6</accession>
<organism evidence="1">
    <name type="scientific">marine sediment metagenome</name>
    <dbReference type="NCBI Taxonomy" id="412755"/>
    <lineage>
        <taxon>unclassified sequences</taxon>
        <taxon>metagenomes</taxon>
        <taxon>ecological metagenomes</taxon>
    </lineage>
</organism>
<sequence>MASSYTKSYSSDFGGKIDTSVLHQAVVDDVGVTTSFLGVDKVAGGDDVLFWFVAEPTVGDKAAIDVIAAAHTYTPPKLQHYKIHPKDGKLDEEIYETIGTFSYPGSDAVGTIDAIEVLSFMEPGLANYEVVVVDHTNNKTIAAATFTNTKLSEQELGTISNVPTGSAVISILGKIEIGTTVDDRAVVYEIEVYYGNNN</sequence>
<dbReference type="EMBL" id="BART01004212">
    <property type="protein sequence ID" value="GAG67982.1"/>
    <property type="molecule type" value="Genomic_DNA"/>
</dbReference>
<name>X1ADS6_9ZZZZ</name>
<evidence type="ECO:0000313" key="1">
    <source>
        <dbReference type="EMBL" id="GAG67982.1"/>
    </source>
</evidence>